<accession>A0A2G3AEX9</accession>
<dbReference type="InterPro" id="IPR001810">
    <property type="entry name" value="F-box_dom"/>
</dbReference>
<dbReference type="STRING" id="4072.A0A2G3AEX9"/>
<dbReference type="AlphaFoldDB" id="A0A2G3AEX9"/>
<dbReference type="Gene3D" id="1.20.1280.50">
    <property type="match status" value="1"/>
</dbReference>
<evidence type="ECO:0000313" key="2">
    <source>
        <dbReference type="EMBL" id="PHT92743.1"/>
    </source>
</evidence>
<protein>
    <recommendedName>
        <fullName evidence="1">F-box domain-containing protein</fullName>
    </recommendedName>
</protein>
<dbReference type="OMA" id="CIIRGMP"/>
<reference evidence="2 3" key="2">
    <citation type="journal article" date="2017" name="Genome Biol.">
        <title>New reference genome sequences of hot pepper reveal the massive evolution of plant disease-resistance genes by retroduplication.</title>
        <authorList>
            <person name="Kim S."/>
            <person name="Park J."/>
            <person name="Yeom S.I."/>
            <person name="Kim Y.M."/>
            <person name="Seo E."/>
            <person name="Kim K.T."/>
            <person name="Kim M.S."/>
            <person name="Lee J.M."/>
            <person name="Cheong K."/>
            <person name="Shin H.S."/>
            <person name="Kim S.B."/>
            <person name="Han K."/>
            <person name="Lee J."/>
            <person name="Park M."/>
            <person name="Lee H.A."/>
            <person name="Lee H.Y."/>
            <person name="Lee Y."/>
            <person name="Oh S."/>
            <person name="Lee J.H."/>
            <person name="Choi E."/>
            <person name="Choi E."/>
            <person name="Lee S.E."/>
            <person name="Jeon J."/>
            <person name="Kim H."/>
            <person name="Choi G."/>
            <person name="Song H."/>
            <person name="Lee J."/>
            <person name="Lee S.C."/>
            <person name="Kwon J.K."/>
            <person name="Lee H.Y."/>
            <person name="Koo N."/>
            <person name="Hong Y."/>
            <person name="Kim R.W."/>
            <person name="Kang W.H."/>
            <person name="Huh J.H."/>
            <person name="Kang B.C."/>
            <person name="Yang T.J."/>
            <person name="Lee Y.H."/>
            <person name="Bennetzen J.L."/>
            <person name="Choi D."/>
        </authorList>
    </citation>
    <scope>NUCLEOTIDE SEQUENCE [LARGE SCALE GENOMIC DNA]</scope>
    <source>
        <strain evidence="3">cv. CM334</strain>
    </source>
</reference>
<dbReference type="NCBIfam" id="TIGR01640">
    <property type="entry name" value="F_box_assoc_1"/>
    <property type="match status" value="1"/>
</dbReference>
<feature type="domain" description="F-box" evidence="1">
    <location>
        <begin position="18"/>
        <end position="59"/>
    </location>
</feature>
<sequence length="202" mass="23194">MKPKRRTEIVSTTGNSHIPDEILFDILTRIPSVKSLLRFRCVSKSFCSIISQSSFTEAHHQKGSSNHLVASFPGRFTRQTLIGNLENEKKAHKNNFQLGFSLFDYLNEPYFLKLLYLVSLNGLICLWNNSNDVAVCNPFTRQHVFLPKVIMTQTVVFNCCFLGLDPTTKKHKVLMAQQFSNSTPHWNIFTLGVDKSWREIHC</sequence>
<organism evidence="2 3">
    <name type="scientific">Capsicum annuum</name>
    <name type="common">Capsicum pepper</name>
    <dbReference type="NCBI Taxonomy" id="4072"/>
    <lineage>
        <taxon>Eukaryota</taxon>
        <taxon>Viridiplantae</taxon>
        <taxon>Streptophyta</taxon>
        <taxon>Embryophyta</taxon>
        <taxon>Tracheophyta</taxon>
        <taxon>Spermatophyta</taxon>
        <taxon>Magnoliopsida</taxon>
        <taxon>eudicotyledons</taxon>
        <taxon>Gunneridae</taxon>
        <taxon>Pentapetalae</taxon>
        <taxon>asterids</taxon>
        <taxon>lamiids</taxon>
        <taxon>Solanales</taxon>
        <taxon>Solanaceae</taxon>
        <taxon>Solanoideae</taxon>
        <taxon>Capsiceae</taxon>
        <taxon>Capsicum</taxon>
    </lineage>
</organism>
<dbReference type="Pfam" id="PF08268">
    <property type="entry name" value="FBA_3"/>
    <property type="match status" value="1"/>
</dbReference>
<dbReference type="InterPro" id="IPR036047">
    <property type="entry name" value="F-box-like_dom_sf"/>
</dbReference>
<dbReference type="Proteomes" id="UP000222542">
    <property type="component" value="Unassembled WGS sequence"/>
</dbReference>
<dbReference type="InterPro" id="IPR013187">
    <property type="entry name" value="F-box-assoc_dom_typ3"/>
</dbReference>
<dbReference type="InterPro" id="IPR017451">
    <property type="entry name" value="F-box-assoc_interact_dom"/>
</dbReference>
<name>A0A2G3AEX9_CAPAN</name>
<dbReference type="PANTHER" id="PTHR31111">
    <property type="entry name" value="BNAA05G37150D PROTEIN-RELATED"/>
    <property type="match status" value="1"/>
</dbReference>
<dbReference type="Gramene" id="PHT92743">
    <property type="protein sequence ID" value="PHT92743"/>
    <property type="gene ID" value="T459_00625"/>
</dbReference>
<evidence type="ECO:0000259" key="1">
    <source>
        <dbReference type="SMART" id="SM00256"/>
    </source>
</evidence>
<keyword evidence="3" id="KW-1185">Reference proteome</keyword>
<evidence type="ECO:0000313" key="3">
    <source>
        <dbReference type="Proteomes" id="UP000222542"/>
    </source>
</evidence>
<proteinExistence type="predicted"/>
<dbReference type="EMBL" id="AYRZ02000001">
    <property type="protein sequence ID" value="PHT92743.1"/>
    <property type="molecule type" value="Genomic_DNA"/>
</dbReference>
<comment type="caution">
    <text evidence="2">The sequence shown here is derived from an EMBL/GenBank/DDBJ whole genome shotgun (WGS) entry which is preliminary data.</text>
</comment>
<dbReference type="PANTHER" id="PTHR31111:SF87">
    <property type="entry name" value="F-BOX DOMAIN-CONTAINING PROTEIN"/>
    <property type="match status" value="1"/>
</dbReference>
<dbReference type="SUPFAM" id="SSF81383">
    <property type="entry name" value="F-box domain"/>
    <property type="match status" value="1"/>
</dbReference>
<gene>
    <name evidence="2" type="ORF">T459_00625</name>
</gene>
<dbReference type="Pfam" id="PF12937">
    <property type="entry name" value="F-box-like"/>
    <property type="match status" value="1"/>
</dbReference>
<reference evidence="2 3" key="1">
    <citation type="journal article" date="2014" name="Nat. Genet.">
        <title>Genome sequence of the hot pepper provides insights into the evolution of pungency in Capsicum species.</title>
        <authorList>
            <person name="Kim S."/>
            <person name="Park M."/>
            <person name="Yeom S.I."/>
            <person name="Kim Y.M."/>
            <person name="Lee J.M."/>
            <person name="Lee H.A."/>
            <person name="Seo E."/>
            <person name="Choi J."/>
            <person name="Cheong K."/>
            <person name="Kim K.T."/>
            <person name="Jung K."/>
            <person name="Lee G.W."/>
            <person name="Oh S.K."/>
            <person name="Bae C."/>
            <person name="Kim S.B."/>
            <person name="Lee H.Y."/>
            <person name="Kim S.Y."/>
            <person name="Kim M.S."/>
            <person name="Kang B.C."/>
            <person name="Jo Y.D."/>
            <person name="Yang H.B."/>
            <person name="Jeong H.J."/>
            <person name="Kang W.H."/>
            <person name="Kwon J.K."/>
            <person name="Shin C."/>
            <person name="Lim J.Y."/>
            <person name="Park J.H."/>
            <person name="Huh J.H."/>
            <person name="Kim J.S."/>
            <person name="Kim B.D."/>
            <person name="Cohen O."/>
            <person name="Paran I."/>
            <person name="Suh M.C."/>
            <person name="Lee S.B."/>
            <person name="Kim Y.K."/>
            <person name="Shin Y."/>
            <person name="Noh S.J."/>
            <person name="Park J."/>
            <person name="Seo Y.S."/>
            <person name="Kwon S.Y."/>
            <person name="Kim H.A."/>
            <person name="Park J.M."/>
            <person name="Kim H.J."/>
            <person name="Choi S.B."/>
            <person name="Bosland P.W."/>
            <person name="Reeves G."/>
            <person name="Jo S.H."/>
            <person name="Lee B.W."/>
            <person name="Cho H.T."/>
            <person name="Choi H.S."/>
            <person name="Lee M.S."/>
            <person name="Yu Y."/>
            <person name="Do Choi Y."/>
            <person name="Park B.S."/>
            <person name="van Deynze A."/>
            <person name="Ashrafi H."/>
            <person name="Hill T."/>
            <person name="Kim W.T."/>
            <person name="Pai H.S."/>
            <person name="Ahn H.K."/>
            <person name="Yeam I."/>
            <person name="Giovannoni J.J."/>
            <person name="Rose J.K."/>
            <person name="Sorensen I."/>
            <person name="Lee S.J."/>
            <person name="Kim R.W."/>
            <person name="Choi I.Y."/>
            <person name="Choi B.S."/>
            <person name="Lim J.S."/>
            <person name="Lee Y.H."/>
            <person name="Choi D."/>
        </authorList>
    </citation>
    <scope>NUCLEOTIDE SEQUENCE [LARGE SCALE GENOMIC DNA]</scope>
    <source>
        <strain evidence="3">cv. CM334</strain>
    </source>
</reference>
<dbReference type="SMART" id="SM00256">
    <property type="entry name" value="FBOX"/>
    <property type="match status" value="1"/>
</dbReference>